<name>A0AAV2YLC2_9STRA</name>
<dbReference type="AlphaFoldDB" id="A0AAV2YLC2"/>
<protein>
    <submittedName>
        <fullName evidence="1">Uncharacterized protein</fullName>
    </submittedName>
</protein>
<evidence type="ECO:0000313" key="1">
    <source>
        <dbReference type="EMBL" id="DAZ95402.1"/>
    </source>
</evidence>
<proteinExistence type="predicted"/>
<dbReference type="Proteomes" id="UP001146120">
    <property type="component" value="Unassembled WGS sequence"/>
</dbReference>
<organism evidence="1 2">
    <name type="scientific">Lagenidium giganteum</name>
    <dbReference type="NCBI Taxonomy" id="4803"/>
    <lineage>
        <taxon>Eukaryota</taxon>
        <taxon>Sar</taxon>
        <taxon>Stramenopiles</taxon>
        <taxon>Oomycota</taxon>
        <taxon>Peronosporomycetes</taxon>
        <taxon>Pythiales</taxon>
        <taxon>Pythiaceae</taxon>
    </lineage>
</organism>
<gene>
    <name evidence="1" type="ORF">N0F65_001060</name>
</gene>
<keyword evidence="2" id="KW-1185">Reference proteome</keyword>
<evidence type="ECO:0000313" key="2">
    <source>
        <dbReference type="Proteomes" id="UP001146120"/>
    </source>
</evidence>
<accession>A0AAV2YLC2</accession>
<dbReference type="EMBL" id="DAKRPA010000206">
    <property type="protein sequence ID" value="DAZ95402.1"/>
    <property type="molecule type" value="Genomic_DNA"/>
</dbReference>
<reference evidence="1" key="2">
    <citation type="journal article" date="2023" name="Microbiol Resour">
        <title>Decontamination and Annotation of the Draft Genome Sequence of the Oomycete Lagenidium giganteum ARSEF 373.</title>
        <authorList>
            <person name="Morgan W.R."/>
            <person name="Tartar A."/>
        </authorList>
    </citation>
    <scope>NUCLEOTIDE SEQUENCE</scope>
    <source>
        <strain evidence="1">ARSEF 373</strain>
    </source>
</reference>
<sequence>MSAALKAEFPSAGRFCARNLCQHHQRSKQAFDAIGTAGKDGYAAGHMYIEYEKTACGGGGAETPASAPAPLEAQLELQLPLVAQRIPQLGPR</sequence>
<reference evidence="1" key="1">
    <citation type="submission" date="2022-11" db="EMBL/GenBank/DDBJ databases">
        <authorList>
            <person name="Morgan W.R."/>
            <person name="Tartar A."/>
        </authorList>
    </citation>
    <scope>NUCLEOTIDE SEQUENCE</scope>
    <source>
        <strain evidence="1">ARSEF 373</strain>
    </source>
</reference>
<comment type="caution">
    <text evidence="1">The sequence shown here is derived from an EMBL/GenBank/DDBJ whole genome shotgun (WGS) entry which is preliminary data.</text>
</comment>